<dbReference type="EMBL" id="BSXV01003060">
    <property type="protein sequence ID" value="GME97452.1"/>
    <property type="molecule type" value="Genomic_DNA"/>
</dbReference>
<sequence length="180" mass="21075">MDQKENSEDIAEDPRCYSITFQFKSPNGEIEEQKITKYFKHVVDPETGEEKLISEKVDIKWPKEFDDINPTLIKLKTKENEGKMSNDEKKKYRTGMKSFFAFFDWTGKKPGKEYRNGEELATLIAEDIYPFATKYYTEAMASMDDEDDDESSDELDLSGEEEVEDDDEEMEEPQKKKLKV</sequence>
<comment type="caution">
    <text evidence="1">The sequence shown here is derived from an EMBL/GenBank/DDBJ whole genome shotgun (WGS) entry which is preliminary data.</text>
</comment>
<reference evidence="1" key="1">
    <citation type="submission" date="2023-04" db="EMBL/GenBank/DDBJ databases">
        <title>Candida boidinii NBRC 1967.</title>
        <authorList>
            <person name="Ichikawa N."/>
            <person name="Sato H."/>
            <person name="Tonouchi N."/>
        </authorList>
    </citation>
    <scope>NUCLEOTIDE SEQUENCE</scope>
    <source>
        <strain evidence="1">NBRC 1967</strain>
    </source>
</reference>
<proteinExistence type="predicted"/>
<dbReference type="Proteomes" id="UP001165101">
    <property type="component" value="Unassembled WGS sequence"/>
</dbReference>
<organism evidence="1 2">
    <name type="scientific">Candida boidinii</name>
    <name type="common">Yeast</name>
    <dbReference type="NCBI Taxonomy" id="5477"/>
    <lineage>
        <taxon>Eukaryota</taxon>
        <taxon>Fungi</taxon>
        <taxon>Dikarya</taxon>
        <taxon>Ascomycota</taxon>
        <taxon>Saccharomycotina</taxon>
        <taxon>Pichiomycetes</taxon>
        <taxon>Pichiales</taxon>
        <taxon>Pichiaceae</taxon>
        <taxon>Ogataea</taxon>
        <taxon>Ogataea/Candida clade</taxon>
    </lineage>
</organism>
<keyword evidence="2" id="KW-1185">Reference proteome</keyword>
<name>A0ACB5TYJ9_CANBO</name>
<gene>
    <name evidence="1" type="ORF">Cboi01_000461600</name>
</gene>
<evidence type="ECO:0000313" key="2">
    <source>
        <dbReference type="Proteomes" id="UP001165101"/>
    </source>
</evidence>
<protein>
    <submittedName>
        <fullName evidence="1">Unnamed protein product</fullName>
    </submittedName>
</protein>
<evidence type="ECO:0000313" key="1">
    <source>
        <dbReference type="EMBL" id="GME97452.1"/>
    </source>
</evidence>
<accession>A0ACB5TYJ9</accession>